<evidence type="ECO:0000256" key="5">
    <source>
        <dbReference type="ARBA" id="ARBA00022833"/>
    </source>
</evidence>
<dbReference type="OMA" id="CESHLIS"/>
<reference evidence="10" key="1">
    <citation type="submission" date="2025-08" db="UniProtKB">
        <authorList>
            <consortium name="Ensembl"/>
        </authorList>
    </citation>
    <scope>IDENTIFICATION</scope>
</reference>
<dbReference type="Gene3D" id="3.30.160.60">
    <property type="entry name" value="Classic Zinc Finger"/>
    <property type="match status" value="6"/>
</dbReference>
<dbReference type="Ensembl" id="ENSEBUT00000018610.1">
    <property type="protein sequence ID" value="ENSEBUP00000018034.1"/>
    <property type="gene ID" value="ENSEBUG00000011263.1"/>
</dbReference>
<dbReference type="PROSITE" id="PS50157">
    <property type="entry name" value="ZINC_FINGER_C2H2_2"/>
    <property type="match status" value="7"/>
</dbReference>
<feature type="domain" description="C2H2-type" evidence="9">
    <location>
        <begin position="308"/>
        <end position="335"/>
    </location>
</feature>
<feature type="domain" description="C2H2-type" evidence="9">
    <location>
        <begin position="336"/>
        <end position="363"/>
    </location>
</feature>
<accession>A0A8C4QNM7</accession>
<feature type="domain" description="C2H2-type" evidence="9">
    <location>
        <begin position="392"/>
        <end position="420"/>
    </location>
</feature>
<dbReference type="GO" id="GO:0005634">
    <property type="term" value="C:nucleus"/>
    <property type="evidence" value="ECO:0007669"/>
    <property type="project" value="UniProtKB-SubCell"/>
</dbReference>
<keyword evidence="4 7" id="KW-0863">Zinc-finger</keyword>
<evidence type="ECO:0000259" key="9">
    <source>
        <dbReference type="PROSITE" id="PS50157"/>
    </source>
</evidence>
<evidence type="ECO:0000256" key="7">
    <source>
        <dbReference type="PROSITE-ProRule" id="PRU00042"/>
    </source>
</evidence>
<protein>
    <submittedName>
        <fullName evidence="10">Zinc finger and BTB domain containing 47</fullName>
    </submittedName>
</protein>
<reference evidence="10" key="2">
    <citation type="submission" date="2025-09" db="UniProtKB">
        <authorList>
            <consortium name="Ensembl"/>
        </authorList>
    </citation>
    <scope>IDENTIFICATION</scope>
</reference>
<feature type="domain" description="C2H2-type" evidence="9">
    <location>
        <begin position="250"/>
        <end position="273"/>
    </location>
</feature>
<dbReference type="PANTHER" id="PTHR24390">
    <property type="entry name" value="ZINC FINGER PROTEIN"/>
    <property type="match status" value="1"/>
</dbReference>
<dbReference type="Pfam" id="PF12874">
    <property type="entry name" value="zf-met"/>
    <property type="match status" value="1"/>
</dbReference>
<dbReference type="SUPFAM" id="SSF57667">
    <property type="entry name" value="beta-beta-alpha zinc fingers"/>
    <property type="match status" value="4"/>
</dbReference>
<evidence type="ECO:0000256" key="3">
    <source>
        <dbReference type="ARBA" id="ARBA00022737"/>
    </source>
</evidence>
<feature type="domain" description="C2H2-type" evidence="9">
    <location>
        <begin position="364"/>
        <end position="391"/>
    </location>
</feature>
<dbReference type="PANTHER" id="PTHR24390:SF90">
    <property type="entry name" value="ZINC FINGER PROTEIN 652"/>
    <property type="match status" value="1"/>
</dbReference>
<comment type="subcellular location">
    <subcellularLocation>
        <location evidence="1">Nucleus</location>
    </subcellularLocation>
</comment>
<feature type="domain" description="C2H2-type" evidence="9">
    <location>
        <begin position="280"/>
        <end position="307"/>
    </location>
</feature>
<evidence type="ECO:0000256" key="4">
    <source>
        <dbReference type="ARBA" id="ARBA00022771"/>
    </source>
</evidence>
<evidence type="ECO:0000256" key="6">
    <source>
        <dbReference type="ARBA" id="ARBA00023242"/>
    </source>
</evidence>
<dbReference type="FunFam" id="3.30.160.60:FF:000446">
    <property type="entry name" value="Zinc finger protein"/>
    <property type="match status" value="2"/>
</dbReference>
<dbReference type="GO" id="GO:0006357">
    <property type="term" value="P:regulation of transcription by RNA polymerase II"/>
    <property type="evidence" value="ECO:0007669"/>
    <property type="project" value="TreeGrafter"/>
</dbReference>
<keyword evidence="6" id="KW-0539">Nucleus</keyword>
<dbReference type="GO" id="GO:0008270">
    <property type="term" value="F:zinc ion binding"/>
    <property type="evidence" value="ECO:0007669"/>
    <property type="project" value="UniProtKB-KW"/>
</dbReference>
<dbReference type="InterPro" id="IPR013087">
    <property type="entry name" value="Znf_C2H2_type"/>
</dbReference>
<evidence type="ECO:0000256" key="1">
    <source>
        <dbReference type="ARBA" id="ARBA00004123"/>
    </source>
</evidence>
<organism evidence="10 11">
    <name type="scientific">Eptatretus burgeri</name>
    <name type="common">Inshore hagfish</name>
    <dbReference type="NCBI Taxonomy" id="7764"/>
    <lineage>
        <taxon>Eukaryota</taxon>
        <taxon>Metazoa</taxon>
        <taxon>Chordata</taxon>
        <taxon>Craniata</taxon>
        <taxon>Vertebrata</taxon>
        <taxon>Cyclostomata</taxon>
        <taxon>Myxini</taxon>
        <taxon>Myxiniformes</taxon>
        <taxon>Myxinidae</taxon>
        <taxon>Eptatretinae</taxon>
        <taxon>Eptatretus</taxon>
    </lineage>
</organism>
<sequence>MSFRAVALRGEAAGTDVAHDRLYTEGRSFPSVDEESSVPDDGEIVYQGDAEDSESDDELVLTSGKKGICNWEAGNIEDNEEEEENVSTFRGLQETRRSGRPRLHPDCENQIIVELNLNNQTLHVSQGSDEMAAGALTTKVEPPEENEGSGTEDGRLRLRRRRGRPPLSAPREGRKRARKRSAMVPRKVKIEEKERYPCVRCSRVFNNKIYLQKHLSVTHKRNQVCDKCGKRYAKEEELTLHQQTDCERNIQCFTCEKTFKKLWTLHQHIKTVHGLGERKVACEICEKKFFTAAQVKKHLIAHRKDMPYTCETCGKSFKRSMSLKVHSMKHTGVKPYKCKNCTECYMYRYQLRNHMSIHLGHKEFMCQWCGKDFSMKQYFDEHLKVHTGEKPYVCEVCGKSFTSRPNMKTRFRFSNMLKTHRERCQLALERVNMDVHIPPDF</sequence>
<feature type="domain" description="C2H2-type" evidence="9">
    <location>
        <begin position="196"/>
        <end position="224"/>
    </location>
</feature>
<evidence type="ECO:0000256" key="2">
    <source>
        <dbReference type="ARBA" id="ARBA00022723"/>
    </source>
</evidence>
<keyword evidence="2" id="KW-0479">Metal-binding</keyword>
<proteinExistence type="predicted"/>
<keyword evidence="11" id="KW-1185">Reference proteome</keyword>
<keyword evidence="3" id="KW-0677">Repeat</keyword>
<evidence type="ECO:0000313" key="11">
    <source>
        <dbReference type="Proteomes" id="UP000694388"/>
    </source>
</evidence>
<dbReference type="AlphaFoldDB" id="A0A8C4QNM7"/>
<evidence type="ECO:0000256" key="8">
    <source>
        <dbReference type="SAM" id="MobiDB-lite"/>
    </source>
</evidence>
<evidence type="ECO:0000313" key="10">
    <source>
        <dbReference type="Ensembl" id="ENSEBUP00000018034.1"/>
    </source>
</evidence>
<dbReference type="FunFam" id="3.30.160.60:FF:000391">
    <property type="entry name" value="zinc finger protein 652 isoform X1"/>
    <property type="match status" value="1"/>
</dbReference>
<name>A0A8C4QNM7_EPTBU</name>
<dbReference type="GO" id="GO:0000978">
    <property type="term" value="F:RNA polymerase II cis-regulatory region sequence-specific DNA binding"/>
    <property type="evidence" value="ECO:0007669"/>
    <property type="project" value="TreeGrafter"/>
</dbReference>
<dbReference type="InterPro" id="IPR036236">
    <property type="entry name" value="Znf_C2H2_sf"/>
</dbReference>
<dbReference type="Proteomes" id="UP000694388">
    <property type="component" value="Unplaced"/>
</dbReference>
<dbReference type="GO" id="GO:0003700">
    <property type="term" value="F:DNA-binding transcription factor activity"/>
    <property type="evidence" value="ECO:0007669"/>
    <property type="project" value="TreeGrafter"/>
</dbReference>
<feature type="region of interest" description="Disordered" evidence="8">
    <location>
        <begin position="138"/>
        <end position="183"/>
    </location>
</feature>
<dbReference type="FunFam" id="3.30.160.60:FF:001397">
    <property type="entry name" value="Datilografo, isoform A"/>
    <property type="match status" value="1"/>
</dbReference>
<dbReference type="Pfam" id="PF00096">
    <property type="entry name" value="zf-C2H2"/>
    <property type="match status" value="3"/>
</dbReference>
<keyword evidence="5" id="KW-0862">Zinc</keyword>
<dbReference type="GeneTree" id="ENSGT00940000160089"/>
<dbReference type="SMART" id="SM00355">
    <property type="entry name" value="ZnF_C2H2"/>
    <property type="match status" value="8"/>
</dbReference>
<dbReference type="PROSITE" id="PS00028">
    <property type="entry name" value="ZINC_FINGER_C2H2_1"/>
    <property type="match status" value="6"/>
</dbReference>